<evidence type="ECO:0000313" key="7">
    <source>
        <dbReference type="EMBL" id="CAF3953202.1"/>
    </source>
</evidence>
<evidence type="ECO:0000313" key="11">
    <source>
        <dbReference type="Proteomes" id="UP000663882"/>
    </source>
</evidence>
<name>A0A814A0S2_9BILA</name>
<dbReference type="EMBL" id="CAJNOT010000327">
    <property type="protein sequence ID" value="CAF0942326.1"/>
    <property type="molecule type" value="Genomic_DNA"/>
</dbReference>
<evidence type="ECO:0000313" key="6">
    <source>
        <dbReference type="EMBL" id="CAF1095257.1"/>
    </source>
</evidence>
<dbReference type="EMBL" id="CAJOAX010006833">
    <property type="protein sequence ID" value="CAF3992830.1"/>
    <property type="molecule type" value="Genomic_DNA"/>
</dbReference>
<dbReference type="Proteomes" id="UP000663864">
    <property type="component" value="Unassembled WGS sequence"/>
</dbReference>
<dbReference type="Proteomes" id="UP000663854">
    <property type="component" value="Unassembled WGS sequence"/>
</dbReference>
<evidence type="ECO:0000313" key="10">
    <source>
        <dbReference type="Proteomes" id="UP000663870"/>
    </source>
</evidence>
<protein>
    <submittedName>
        <fullName evidence="2">Uncharacterized protein</fullName>
    </submittedName>
</protein>
<dbReference type="OrthoDB" id="10048262at2759"/>
<accession>A0A814A0S2</accession>
<dbReference type="EMBL" id="CAJNOO010000328">
    <property type="protein sequence ID" value="CAF0907668.1"/>
    <property type="molecule type" value="Genomic_DNA"/>
</dbReference>
<keyword evidence="1" id="KW-1133">Transmembrane helix</keyword>
<dbReference type="EMBL" id="CAJOBE010004920">
    <property type="protein sequence ID" value="CAF3953202.1"/>
    <property type="molecule type" value="Genomic_DNA"/>
</dbReference>
<evidence type="ECO:0000313" key="3">
    <source>
        <dbReference type="EMBL" id="CAF0942326.1"/>
    </source>
</evidence>
<feature type="transmembrane region" description="Helical" evidence="1">
    <location>
        <begin position="12"/>
        <end position="31"/>
    </location>
</feature>
<dbReference type="Proteomes" id="UP000663823">
    <property type="component" value="Unassembled WGS sequence"/>
</dbReference>
<dbReference type="EMBL" id="CAJNOU010000430">
    <property type="protein sequence ID" value="CAF0995057.1"/>
    <property type="molecule type" value="Genomic_DNA"/>
</dbReference>
<dbReference type="Proteomes" id="UP000663882">
    <property type="component" value="Unassembled WGS sequence"/>
</dbReference>
<evidence type="ECO:0000313" key="9">
    <source>
        <dbReference type="EMBL" id="CAF4054237.1"/>
    </source>
</evidence>
<feature type="transmembrane region" description="Helical" evidence="1">
    <location>
        <begin position="81"/>
        <end position="102"/>
    </location>
</feature>
<dbReference type="Proteomes" id="UP000663870">
    <property type="component" value="Unassembled WGS sequence"/>
</dbReference>
<dbReference type="EMBL" id="CAJOBD010006198">
    <property type="protein sequence ID" value="CAF4054237.1"/>
    <property type="molecule type" value="Genomic_DNA"/>
</dbReference>
<dbReference type="Gene3D" id="1.20.140.150">
    <property type="match status" value="1"/>
</dbReference>
<keyword evidence="1" id="KW-0812">Transmembrane</keyword>
<dbReference type="AlphaFoldDB" id="A0A814A0S2"/>
<evidence type="ECO:0000313" key="2">
    <source>
        <dbReference type="EMBL" id="CAF0907668.1"/>
    </source>
</evidence>
<feature type="transmembrane region" description="Helical" evidence="1">
    <location>
        <begin position="123"/>
        <end position="141"/>
    </location>
</feature>
<reference evidence="2" key="1">
    <citation type="submission" date="2021-02" db="EMBL/GenBank/DDBJ databases">
        <authorList>
            <person name="Nowell W R."/>
        </authorList>
    </citation>
    <scope>NUCLEOTIDE SEQUENCE</scope>
</reference>
<dbReference type="Proteomes" id="UP000663889">
    <property type="component" value="Unassembled WGS sequence"/>
</dbReference>
<keyword evidence="1" id="KW-0472">Membrane</keyword>
<evidence type="ECO:0000256" key="1">
    <source>
        <dbReference type="SAM" id="Phobius"/>
    </source>
</evidence>
<dbReference type="EMBL" id="CAJNOL010000506">
    <property type="protein sequence ID" value="CAF1095257.1"/>
    <property type="molecule type" value="Genomic_DNA"/>
</dbReference>
<evidence type="ECO:0000313" key="4">
    <source>
        <dbReference type="EMBL" id="CAF0995057.1"/>
    </source>
</evidence>
<dbReference type="Proteomes" id="UP000663836">
    <property type="component" value="Unassembled WGS sequence"/>
</dbReference>
<dbReference type="EMBL" id="CAJNOH010000333">
    <property type="protein sequence ID" value="CAF1003530.1"/>
    <property type="molecule type" value="Genomic_DNA"/>
</dbReference>
<dbReference type="Proteomes" id="UP000663874">
    <property type="component" value="Unassembled WGS sequence"/>
</dbReference>
<gene>
    <name evidence="7" type="ORF">FNK824_LOCUS23346</name>
    <name evidence="9" type="ORF">JBS370_LOCUS29218</name>
    <name evidence="6" type="ORF">JXQ802_LOCUS18912</name>
    <name evidence="8" type="ORF">OTI717_LOCUS28574</name>
    <name evidence="5" type="ORF">PYM288_LOCUS14735</name>
    <name evidence="2" type="ORF">RFH988_LOCUS9314</name>
    <name evidence="4" type="ORF">SEV965_LOCUS10481</name>
    <name evidence="3" type="ORF">ZHD862_LOCUS9539</name>
</gene>
<feature type="transmembrane region" description="Helical" evidence="1">
    <location>
        <begin position="153"/>
        <end position="171"/>
    </location>
</feature>
<evidence type="ECO:0000313" key="8">
    <source>
        <dbReference type="EMBL" id="CAF3992830.1"/>
    </source>
</evidence>
<comment type="caution">
    <text evidence="2">The sequence shown here is derived from an EMBL/GenBank/DDBJ whole genome shotgun (WGS) entry which is preliminary data.</text>
</comment>
<evidence type="ECO:0000313" key="5">
    <source>
        <dbReference type="EMBL" id="CAF1003530.1"/>
    </source>
</evidence>
<proteinExistence type="predicted"/>
<dbReference type="PROSITE" id="PS51257">
    <property type="entry name" value="PROKAR_LIPOPROTEIN"/>
    <property type="match status" value="1"/>
</dbReference>
<keyword evidence="10" id="KW-1185">Reference proteome</keyword>
<sequence>MIVDPRDIKLPAYIAVSLGLIAFILACIGIGTPSWQITYRDAPNNTSPSTTTNFYYVCYTSNSSCTSNTYTADSYIHLRQASGLAIVGILFLFAGTFGTLLVGLRSSDVTLSVKGSRRHDLHIFLGPLCLFIGTITMLAALSEGSQTIMYNGYSANLYQAAHVFAIFALVGSAHASGRRTLSVEVSPELLSSA</sequence>
<organism evidence="2 11">
    <name type="scientific">Rotaria sordida</name>
    <dbReference type="NCBI Taxonomy" id="392033"/>
    <lineage>
        <taxon>Eukaryota</taxon>
        <taxon>Metazoa</taxon>
        <taxon>Spiralia</taxon>
        <taxon>Gnathifera</taxon>
        <taxon>Rotifera</taxon>
        <taxon>Eurotatoria</taxon>
        <taxon>Bdelloidea</taxon>
        <taxon>Philodinida</taxon>
        <taxon>Philodinidae</taxon>
        <taxon>Rotaria</taxon>
    </lineage>
</organism>